<keyword evidence="3" id="KW-0326">Glycosidase</keyword>
<dbReference type="AlphaFoldDB" id="A0A7W3WMG4"/>
<feature type="region of interest" description="Disordered" evidence="1">
    <location>
        <begin position="131"/>
        <end position="150"/>
    </location>
</feature>
<keyword evidence="3" id="KW-0378">Hydrolase</keyword>
<dbReference type="PANTHER" id="PTHR40446">
    <property type="entry name" value="N-ACETYLGLUCOSAMINE-1-PHOSPHODIESTER ALPHA-N-ACETYLGLUCOSAMINIDASE"/>
    <property type="match status" value="1"/>
</dbReference>
<feature type="domain" description="SPOR" evidence="2">
    <location>
        <begin position="101"/>
        <end position="186"/>
    </location>
</feature>
<dbReference type="PANTHER" id="PTHR40446:SF2">
    <property type="entry name" value="N-ACETYLGLUCOSAMINE-1-PHOSPHODIESTER ALPHA-N-ACETYLGLUCOSAMINIDASE"/>
    <property type="match status" value="1"/>
</dbReference>
<dbReference type="RefSeq" id="WP_181354777.1">
    <property type="nucleotide sequence ID" value="NZ_JABJWZ010000155.1"/>
</dbReference>
<dbReference type="PROSITE" id="PS51724">
    <property type="entry name" value="SPOR"/>
    <property type="match status" value="1"/>
</dbReference>
<dbReference type="GO" id="GO:0042834">
    <property type="term" value="F:peptidoglycan binding"/>
    <property type="evidence" value="ECO:0007669"/>
    <property type="project" value="InterPro"/>
</dbReference>
<gene>
    <name evidence="3" type="ORF">H3146_16650</name>
</gene>
<comment type="caution">
    <text evidence="3">The sequence shown here is derived from an EMBL/GenBank/DDBJ whole genome shotgun (WGS) entry which is preliminary data.</text>
</comment>
<evidence type="ECO:0000313" key="3">
    <source>
        <dbReference type="EMBL" id="MBB1254969.1"/>
    </source>
</evidence>
<dbReference type="Proteomes" id="UP000525686">
    <property type="component" value="Unassembled WGS sequence"/>
</dbReference>
<accession>A0A7W3WMG4</accession>
<protein>
    <submittedName>
        <fullName evidence="3">Phosphodiester glycosidase family protein</fullName>
    </submittedName>
</protein>
<dbReference type="InterPro" id="IPR018711">
    <property type="entry name" value="NAGPA"/>
</dbReference>
<reference evidence="4" key="1">
    <citation type="submission" date="2020-05" db="EMBL/GenBank/DDBJ databases">
        <title>Classification of alakaliphilic streptomycetes isolated from an alkaline soil next to Lonar Crater, India and a proposal for the recognition of Streptomyces alkaliterrae sp. nov.</title>
        <authorList>
            <person name="Golinska P."/>
        </authorList>
    </citation>
    <scope>NUCLEOTIDE SEQUENCE [LARGE SCALE GENOMIC DNA]</scope>
    <source>
        <strain evidence="4">OF3</strain>
    </source>
</reference>
<dbReference type="EMBL" id="JABJWZ010000155">
    <property type="protein sequence ID" value="MBB1254969.1"/>
    <property type="molecule type" value="Genomic_DNA"/>
</dbReference>
<name>A0A7W3WMG4_9ACTN</name>
<proteinExistence type="predicted"/>
<evidence type="ECO:0000313" key="4">
    <source>
        <dbReference type="Proteomes" id="UP000525686"/>
    </source>
</evidence>
<dbReference type="GO" id="GO:0016798">
    <property type="term" value="F:hydrolase activity, acting on glycosyl bonds"/>
    <property type="evidence" value="ECO:0007669"/>
    <property type="project" value="UniProtKB-KW"/>
</dbReference>
<sequence>MRHPSRRPRTRRPSVATRPVVLALLIPALALLVLLAGAPSTAESVQRPTAANAAAAPHAGAAAPNAAAPSLRLGPGALHETRTSKTVAPGVTHLTITRGHASPDDHWTVTAGLATGEPEITALERRLRELGHTPRREAVAGPDPRGPPGRPMATAVRVGAFATADKANRLRAELVRAGLGARVHHTSEDGHHTTGPWHLDVLVLEPAAATRLSVELGQGHVEGVETVSSVARRTGALAAVNGGFYVTPNARREPGPWLAGTPGDPAGLTVVGGDLLSESVRHRPALVLPGPSGDGDGPAVRRLATRLSVTTSSGSTHTVTGLNRLPGLVPSCGGTWATGRGHAAHHDYTCGSPDDLVVITPAYGPQAPTGDGRQALLDDNGRVTALQDRLGGPVPPGGSVVQAKGAAATWLATHARPGDRLRLRDQVTDPDTRQQLRLTPGLDIVDGGPLLLRDGRTALDPVRDGWSPEAVDGHDRRTFYNEWYLRRNPRTAAGITASGHLVLMTADGRHPGHSAGLTIPEAAAVMRSLGAVDALNLDGGGSTTLVTHGRVRNTPSDPAGERPVATTLLLPPATDH</sequence>
<evidence type="ECO:0000259" key="2">
    <source>
        <dbReference type="PROSITE" id="PS51724"/>
    </source>
</evidence>
<evidence type="ECO:0000256" key="1">
    <source>
        <dbReference type="SAM" id="MobiDB-lite"/>
    </source>
</evidence>
<organism evidence="3 4">
    <name type="scientific">Streptomyces alkaliterrae</name>
    <dbReference type="NCBI Taxonomy" id="2213162"/>
    <lineage>
        <taxon>Bacteria</taxon>
        <taxon>Bacillati</taxon>
        <taxon>Actinomycetota</taxon>
        <taxon>Actinomycetes</taxon>
        <taxon>Kitasatosporales</taxon>
        <taxon>Streptomycetaceae</taxon>
        <taxon>Streptomyces</taxon>
    </lineage>
</organism>
<dbReference type="InterPro" id="IPR007730">
    <property type="entry name" value="SPOR-like_dom"/>
</dbReference>
<dbReference type="Pfam" id="PF09992">
    <property type="entry name" value="NAGPA"/>
    <property type="match status" value="1"/>
</dbReference>